<dbReference type="FunCoup" id="A0A1D2VPB5">
    <property type="interactions" value="46"/>
</dbReference>
<dbReference type="InterPro" id="IPR001229">
    <property type="entry name" value="Jacalin-like_lectin_dom"/>
</dbReference>
<dbReference type="OrthoDB" id="74460at2759"/>
<evidence type="ECO:0000313" key="2">
    <source>
        <dbReference type="EMBL" id="ODV63453.1"/>
    </source>
</evidence>
<organism evidence="2 3">
    <name type="scientific">Ascoidea rubescens DSM 1968</name>
    <dbReference type="NCBI Taxonomy" id="1344418"/>
    <lineage>
        <taxon>Eukaryota</taxon>
        <taxon>Fungi</taxon>
        <taxon>Dikarya</taxon>
        <taxon>Ascomycota</taxon>
        <taxon>Saccharomycotina</taxon>
        <taxon>Saccharomycetes</taxon>
        <taxon>Ascoideaceae</taxon>
        <taxon>Ascoidea</taxon>
    </lineage>
</organism>
<dbReference type="AlphaFoldDB" id="A0A1D2VPB5"/>
<dbReference type="GeneID" id="30964660"/>
<reference evidence="3" key="1">
    <citation type="submission" date="2016-05" db="EMBL/GenBank/DDBJ databases">
        <title>Comparative genomics of biotechnologically important yeasts.</title>
        <authorList>
            <consortium name="DOE Joint Genome Institute"/>
            <person name="Riley R."/>
            <person name="Haridas S."/>
            <person name="Wolfe K.H."/>
            <person name="Lopes M.R."/>
            <person name="Hittinger C.T."/>
            <person name="Goker M."/>
            <person name="Salamov A."/>
            <person name="Wisecaver J."/>
            <person name="Long T.M."/>
            <person name="Aerts A.L."/>
            <person name="Barry K."/>
            <person name="Choi C."/>
            <person name="Clum A."/>
            <person name="Coughlan A.Y."/>
            <person name="Deshpande S."/>
            <person name="Douglass A.P."/>
            <person name="Hanson S.J."/>
            <person name="Klenk H.-P."/>
            <person name="Labutti K."/>
            <person name="Lapidus A."/>
            <person name="Lindquist E."/>
            <person name="Lipzen A."/>
            <person name="Meier-Kolthoff J.P."/>
            <person name="Ohm R.A."/>
            <person name="Otillar R.P."/>
            <person name="Pangilinan J."/>
            <person name="Peng Y."/>
            <person name="Rokas A."/>
            <person name="Rosa C.A."/>
            <person name="Scheuner C."/>
            <person name="Sibirny A.A."/>
            <person name="Slot J.C."/>
            <person name="Stielow J.B."/>
            <person name="Sun H."/>
            <person name="Kurtzman C.P."/>
            <person name="Blackwell M."/>
            <person name="Grigoriev I.V."/>
            <person name="Jeffries T.W."/>
        </authorList>
    </citation>
    <scope>NUCLEOTIDE SEQUENCE [LARGE SCALE GENOMIC DNA]</scope>
    <source>
        <strain evidence="3">DSM 1968</strain>
    </source>
</reference>
<dbReference type="SUPFAM" id="SSF51101">
    <property type="entry name" value="Mannose-binding lectins"/>
    <property type="match status" value="1"/>
</dbReference>
<proteinExistence type="predicted"/>
<dbReference type="GO" id="GO:0005737">
    <property type="term" value="C:cytoplasm"/>
    <property type="evidence" value="ECO:0007669"/>
    <property type="project" value="TreeGrafter"/>
</dbReference>
<dbReference type="RefSeq" id="XP_020049760.1">
    <property type="nucleotide sequence ID" value="XM_020191024.1"/>
</dbReference>
<dbReference type="Proteomes" id="UP000095038">
    <property type="component" value="Unassembled WGS sequence"/>
</dbReference>
<dbReference type="InterPro" id="IPR053002">
    <property type="entry name" value="Metalloproteinase_M10B"/>
</dbReference>
<dbReference type="PANTHER" id="PTHR21054:SF2">
    <property type="entry name" value="MIP04191P"/>
    <property type="match status" value="1"/>
</dbReference>
<dbReference type="Pfam" id="PF12044">
    <property type="entry name" value="Metallopep"/>
    <property type="match status" value="1"/>
</dbReference>
<keyword evidence="3" id="KW-1185">Reference proteome</keyword>
<dbReference type="InParanoid" id="A0A1D2VPB5"/>
<dbReference type="PROSITE" id="PS51752">
    <property type="entry name" value="JACALIN_LECTIN"/>
    <property type="match status" value="1"/>
</dbReference>
<dbReference type="InterPro" id="IPR021917">
    <property type="entry name" value="Unchr_Zn-peptidase-like"/>
</dbReference>
<name>A0A1D2VPB5_9ASCO</name>
<dbReference type="InterPro" id="IPR036404">
    <property type="entry name" value="Jacalin-like_lectin_dom_sf"/>
</dbReference>
<evidence type="ECO:0000313" key="3">
    <source>
        <dbReference type="Proteomes" id="UP000095038"/>
    </source>
</evidence>
<dbReference type="Pfam" id="PF01419">
    <property type="entry name" value="Jacalin"/>
    <property type="match status" value="1"/>
</dbReference>
<protein>
    <recommendedName>
        <fullName evidence="1">Jacalin-type lectin domain-containing protein</fullName>
    </recommendedName>
</protein>
<dbReference type="PANTHER" id="PTHR21054">
    <property type="entry name" value="ZINC METALLOPROTEINASE-RELATED"/>
    <property type="match status" value="1"/>
</dbReference>
<dbReference type="Gene3D" id="2.100.10.30">
    <property type="entry name" value="Jacalin-like lectin domain"/>
    <property type="match status" value="1"/>
</dbReference>
<sequence>MSLKILNYKSLDTVHIPVVILHGVSSEESGIIQAYYNGNFFPQQYFDVNAKYFKALIYLQPGPNLIYLTYYPGYFRNSLPIFDSQSRLHVKPFSETITINYTPLLNNPPLHLCLLVGKDSPMTFDSPEWKKKLEGNDLNLAVRKLKLGGRLMQAFTNEQMLRNNLGNRCFRFEEEYSNDTLSKVENKNNKNDPTFTYNNLRSNIKVYILKSEKTVSQLRDPHLAQQNNNGKNKGGLFGIACDALKKYGAPFDKPSQCAVMFLDTHWDSDKNLILAHAALGGSIDRYKLAIFGSHGLWSWPSSFEELHLSFSECIKTNTKEVANDCNECGSAWECLNVTLGAFLHEIGHLLGCPHQPSGVMLRDYVTFNRSFMTIEQYSTRTKSNGLFPILPKDECDWHRLDLLRFLYHPSFKLPNDWIDNSVPNYPDIYPQKTVLYPLNDGNIVCKSSTGIYLVELHTDDKCRAHLEYLPKNLKNGVGPQNEILLNYYGLENLLPQDQKGKKLSLEILSIGSQYKIDDFLKLSNESSKSRITGHFGLNRGNLVAFKSSYLGSKDNQERPFITFNPREVICVRVYHGGALDGVEFMTRYGSNFVGNKTKNYTDFPLNKNESISSFKLKCGSWVDAIQIITSTGRQSEMLGNKNGGGLGELSPPEGFEIIGLSARVSSWIDGLACIYVNE</sequence>
<accession>A0A1D2VPB5</accession>
<gene>
    <name evidence="2" type="ORF">ASCRUDRAFT_40751</name>
</gene>
<dbReference type="SUPFAM" id="SSF55486">
    <property type="entry name" value="Metalloproteases ('zincins'), catalytic domain"/>
    <property type="match status" value="1"/>
</dbReference>
<feature type="domain" description="Jacalin-type lectin" evidence="1">
    <location>
        <begin position="544"/>
        <end position="677"/>
    </location>
</feature>
<dbReference type="EMBL" id="KV454475">
    <property type="protein sequence ID" value="ODV63453.1"/>
    <property type="molecule type" value="Genomic_DNA"/>
</dbReference>
<evidence type="ECO:0000259" key="1">
    <source>
        <dbReference type="PROSITE" id="PS51752"/>
    </source>
</evidence>